<proteinExistence type="predicted"/>
<protein>
    <submittedName>
        <fullName evidence="1">Uncharacterized protein</fullName>
    </submittedName>
</protein>
<dbReference type="Proteomes" id="UP000823618">
    <property type="component" value="Unassembled WGS sequence"/>
</dbReference>
<dbReference type="EMBL" id="JADIML010000264">
    <property type="protein sequence ID" value="MBO8464114.1"/>
    <property type="molecule type" value="Genomic_DNA"/>
</dbReference>
<dbReference type="AlphaFoldDB" id="A0A9D9I156"/>
<evidence type="ECO:0000313" key="2">
    <source>
        <dbReference type="Proteomes" id="UP000823618"/>
    </source>
</evidence>
<organism evidence="1 2">
    <name type="scientific">Candidatus Scybalomonas excrementavium</name>
    <dbReference type="NCBI Taxonomy" id="2840943"/>
    <lineage>
        <taxon>Bacteria</taxon>
        <taxon>Bacillati</taxon>
        <taxon>Bacillota</taxon>
        <taxon>Clostridia</taxon>
        <taxon>Lachnospirales</taxon>
        <taxon>Lachnospiraceae</taxon>
        <taxon>Lachnospiraceae incertae sedis</taxon>
        <taxon>Candidatus Scybalomonas</taxon>
    </lineage>
</organism>
<evidence type="ECO:0000313" key="1">
    <source>
        <dbReference type="EMBL" id="MBO8464114.1"/>
    </source>
</evidence>
<comment type="caution">
    <text evidence="1">The sequence shown here is derived from an EMBL/GenBank/DDBJ whole genome shotgun (WGS) entry which is preliminary data.</text>
</comment>
<accession>A0A9D9I156</accession>
<reference evidence="1" key="1">
    <citation type="submission" date="2020-10" db="EMBL/GenBank/DDBJ databases">
        <authorList>
            <person name="Gilroy R."/>
        </authorList>
    </citation>
    <scope>NUCLEOTIDE SEQUENCE</scope>
    <source>
        <strain evidence="1">E3-2379</strain>
    </source>
</reference>
<name>A0A9D9I156_9FIRM</name>
<gene>
    <name evidence="1" type="ORF">IAC13_09305</name>
</gene>
<reference evidence="1" key="2">
    <citation type="journal article" date="2021" name="PeerJ">
        <title>Extensive microbial diversity within the chicken gut microbiome revealed by metagenomics and culture.</title>
        <authorList>
            <person name="Gilroy R."/>
            <person name="Ravi A."/>
            <person name="Getino M."/>
            <person name="Pursley I."/>
            <person name="Horton D.L."/>
            <person name="Alikhan N.F."/>
            <person name="Baker D."/>
            <person name="Gharbi K."/>
            <person name="Hall N."/>
            <person name="Watson M."/>
            <person name="Adriaenssens E.M."/>
            <person name="Foster-Nyarko E."/>
            <person name="Jarju S."/>
            <person name="Secka A."/>
            <person name="Antonio M."/>
            <person name="Oren A."/>
            <person name="Chaudhuri R.R."/>
            <person name="La Ragione R."/>
            <person name="Hildebrand F."/>
            <person name="Pallen M.J."/>
        </authorList>
    </citation>
    <scope>NUCLEOTIDE SEQUENCE</scope>
    <source>
        <strain evidence="1">E3-2379</strain>
    </source>
</reference>
<sequence>MFLGKNFYSQGRDAPGICSSNENIFLPKPKYKEEMPPLLVEVKWNQKAYTALEQIKEKQYVQAIKNYTGDVLFVGISYDKKSKKHECVIEKYRIEA</sequence>